<reference evidence="2" key="1">
    <citation type="submission" date="2021-03" db="EMBL/GenBank/DDBJ databases">
        <authorList>
            <person name="Li Z."/>
            <person name="Yang C."/>
        </authorList>
    </citation>
    <scope>NUCLEOTIDE SEQUENCE</scope>
    <source>
        <strain evidence="2">Dzin_1.0</strain>
        <tissue evidence="2">Leaf</tissue>
    </source>
</reference>
<evidence type="ECO:0000313" key="3">
    <source>
        <dbReference type="Proteomes" id="UP001085076"/>
    </source>
</evidence>
<organism evidence="2 3">
    <name type="scientific">Dioscorea zingiberensis</name>
    <dbReference type="NCBI Taxonomy" id="325984"/>
    <lineage>
        <taxon>Eukaryota</taxon>
        <taxon>Viridiplantae</taxon>
        <taxon>Streptophyta</taxon>
        <taxon>Embryophyta</taxon>
        <taxon>Tracheophyta</taxon>
        <taxon>Spermatophyta</taxon>
        <taxon>Magnoliopsida</taxon>
        <taxon>Liliopsida</taxon>
        <taxon>Dioscoreales</taxon>
        <taxon>Dioscoreaceae</taxon>
        <taxon>Dioscorea</taxon>
    </lineage>
</organism>
<gene>
    <name evidence="2" type="ORF">J5N97_027788</name>
</gene>
<reference evidence="2" key="2">
    <citation type="journal article" date="2022" name="Hortic Res">
        <title>The genome of Dioscorea zingiberensis sheds light on the biosynthesis, origin and evolution of the medicinally important diosgenin saponins.</title>
        <authorList>
            <person name="Li Y."/>
            <person name="Tan C."/>
            <person name="Li Z."/>
            <person name="Guo J."/>
            <person name="Li S."/>
            <person name="Chen X."/>
            <person name="Wang C."/>
            <person name="Dai X."/>
            <person name="Yang H."/>
            <person name="Song W."/>
            <person name="Hou L."/>
            <person name="Xu J."/>
            <person name="Tong Z."/>
            <person name="Xu A."/>
            <person name="Yuan X."/>
            <person name="Wang W."/>
            <person name="Yang Q."/>
            <person name="Chen L."/>
            <person name="Sun Z."/>
            <person name="Wang K."/>
            <person name="Pan B."/>
            <person name="Chen J."/>
            <person name="Bao Y."/>
            <person name="Liu F."/>
            <person name="Qi X."/>
            <person name="Gang D.R."/>
            <person name="Wen J."/>
            <person name="Li J."/>
        </authorList>
    </citation>
    <scope>NUCLEOTIDE SEQUENCE</scope>
    <source>
        <strain evidence="2">Dzin_1.0</strain>
    </source>
</reference>
<dbReference type="PANTHER" id="PTHR31351">
    <property type="entry name" value="EXPRESSED PROTEIN"/>
    <property type="match status" value="1"/>
</dbReference>
<dbReference type="InterPro" id="IPR040269">
    <property type="entry name" value="VAB"/>
</dbReference>
<protein>
    <recommendedName>
        <fullName evidence="1">VAN3-binding protein-like auxin canalisation domain-containing protein</fullName>
    </recommendedName>
</protein>
<dbReference type="GO" id="GO:0010087">
    <property type="term" value="P:phloem or xylem histogenesis"/>
    <property type="evidence" value="ECO:0007669"/>
    <property type="project" value="TreeGrafter"/>
</dbReference>
<proteinExistence type="predicted"/>
<evidence type="ECO:0000313" key="2">
    <source>
        <dbReference type="EMBL" id="KAJ0962666.1"/>
    </source>
</evidence>
<feature type="domain" description="VAN3-binding protein-like auxin canalisation" evidence="1">
    <location>
        <begin position="1"/>
        <end position="99"/>
    </location>
</feature>
<dbReference type="Pfam" id="PF05703">
    <property type="entry name" value="Auxin_canalis"/>
    <property type="match status" value="1"/>
</dbReference>
<accession>A0A9D5BXZ4</accession>
<name>A0A9D5BXZ4_9LILI</name>
<dbReference type="OrthoDB" id="1748449at2759"/>
<dbReference type="EMBL" id="JAGGNH010000009">
    <property type="protein sequence ID" value="KAJ0962666.1"/>
    <property type="molecule type" value="Genomic_DNA"/>
</dbReference>
<dbReference type="InterPro" id="IPR008546">
    <property type="entry name" value="VAN3-bd-like_auxin_canal"/>
</dbReference>
<dbReference type="GO" id="GO:0010305">
    <property type="term" value="P:leaf vascular tissue pattern formation"/>
    <property type="evidence" value="ECO:0007669"/>
    <property type="project" value="TreeGrafter"/>
</dbReference>
<dbReference type="GO" id="GO:0009734">
    <property type="term" value="P:auxin-activated signaling pathway"/>
    <property type="evidence" value="ECO:0007669"/>
    <property type="project" value="TreeGrafter"/>
</dbReference>
<dbReference type="PANTHER" id="PTHR31351:SF4">
    <property type="entry name" value="AUXIN CANALIZATION PROTEIN (DUF828)"/>
    <property type="match status" value="1"/>
</dbReference>
<dbReference type="AlphaFoldDB" id="A0A9D5BXZ4"/>
<keyword evidence="3" id="KW-1185">Reference proteome</keyword>
<dbReference type="Proteomes" id="UP001085076">
    <property type="component" value="Miscellaneous, Linkage group lg09"/>
</dbReference>
<sequence>MGWWLKDQCEKKKEETRAHNTQLHAAACFRRWCCPAVAAIEVATVTVASGPGKDARAVRINMAVASAQCVEATETLGAECDQLAAVVGSAINVDAIDDLEQSDEALRQGEFGIMNIMVAEAMENANSCGRGLVRKMEFNIH</sequence>
<comment type="caution">
    <text evidence="2">The sequence shown here is derived from an EMBL/GenBank/DDBJ whole genome shotgun (WGS) entry which is preliminary data.</text>
</comment>
<evidence type="ECO:0000259" key="1">
    <source>
        <dbReference type="Pfam" id="PF05703"/>
    </source>
</evidence>